<evidence type="ECO:0000313" key="1">
    <source>
        <dbReference type="EMBL" id="MCJ2184753.1"/>
    </source>
</evidence>
<dbReference type="Proteomes" id="UP001162881">
    <property type="component" value="Unassembled WGS sequence"/>
</dbReference>
<gene>
    <name evidence="1" type="ORF">MTR62_18960</name>
</gene>
<evidence type="ECO:0000313" key="2">
    <source>
        <dbReference type="Proteomes" id="UP001162881"/>
    </source>
</evidence>
<organism evidence="1 2">
    <name type="scientific">Novosphingobium organovorum</name>
    <dbReference type="NCBI Taxonomy" id="2930092"/>
    <lineage>
        <taxon>Bacteria</taxon>
        <taxon>Pseudomonadati</taxon>
        <taxon>Pseudomonadota</taxon>
        <taxon>Alphaproteobacteria</taxon>
        <taxon>Sphingomonadales</taxon>
        <taxon>Sphingomonadaceae</taxon>
        <taxon>Novosphingobium</taxon>
    </lineage>
</organism>
<proteinExistence type="predicted"/>
<sequence>MDDHLPQVTPHFHEAAMPATERQFGYYPVPLDLTAGAISIETLPELERTVADIESDELVDNGWIYAPLQRVKPLGGEVFERPYSARVFGLPKTHRFRHAAPDCDDQLVFHLWALSFFTGTRLTSAEAGFLDATPIKPGKLVDFVLLGRSLEYGVEVAETFWLAHRCDQRRAKLVAAAIHAMFLGQYPQLLQFERFLLLYSAFDACFALAEAIHQPKGRITHTARVEWMCDRFGIPVPAWAATSATSRPELAMLRNAAVHEAMFMGEPLGFALHGVHKPQNLTLEMKALICRFIVALLGASADEYLQARVDTRQRQGLRLGEAPG</sequence>
<keyword evidence="2" id="KW-1185">Reference proteome</keyword>
<reference evidence="1" key="1">
    <citation type="submission" date="2022-03" db="EMBL/GenBank/DDBJ databases">
        <title>Identification of a novel bacterium isolated from mangrove sediments.</title>
        <authorList>
            <person name="Pan X."/>
        </authorList>
    </citation>
    <scope>NUCLEOTIDE SEQUENCE</scope>
    <source>
        <strain evidence="1">B1949</strain>
    </source>
</reference>
<dbReference type="EMBL" id="JALHLF010000142">
    <property type="protein sequence ID" value="MCJ2184753.1"/>
    <property type="molecule type" value="Genomic_DNA"/>
</dbReference>
<evidence type="ECO:0008006" key="3">
    <source>
        <dbReference type="Google" id="ProtNLM"/>
    </source>
</evidence>
<dbReference type="RefSeq" id="WP_244023892.1">
    <property type="nucleotide sequence ID" value="NZ_JALHLF010000142.1"/>
</dbReference>
<name>A0ABT0BI63_9SPHN</name>
<comment type="caution">
    <text evidence="1">The sequence shown here is derived from an EMBL/GenBank/DDBJ whole genome shotgun (WGS) entry which is preliminary data.</text>
</comment>
<accession>A0ABT0BI63</accession>
<protein>
    <recommendedName>
        <fullName evidence="3">Apea-like HEPN domain-containing protein</fullName>
    </recommendedName>
</protein>